<dbReference type="SMART" id="SM00530">
    <property type="entry name" value="HTH_XRE"/>
    <property type="match status" value="1"/>
</dbReference>
<feature type="domain" description="HTH cro/C1-type" evidence="1">
    <location>
        <begin position="64"/>
        <end position="111"/>
    </location>
</feature>
<dbReference type="Gene3D" id="3.30.450.180">
    <property type="match status" value="1"/>
</dbReference>
<reference evidence="2 3" key="1">
    <citation type="journal article" date="2018" name="J. Biol. Chem.">
        <title>Discovery of the actinoplanic acid pathway in Streptomyces rapamycinicus reveals a genetically conserved synergism with rapamycin.</title>
        <authorList>
            <person name="Mrak P."/>
            <person name="Krastel P."/>
            <person name="Pivk Lukancic P."/>
            <person name="Tao J."/>
            <person name="Pistorius D."/>
            <person name="Moore C.M."/>
        </authorList>
    </citation>
    <scope>NUCLEOTIDE SEQUENCE [LARGE SCALE GENOMIC DNA]</scope>
    <source>
        <strain evidence="2 3">NRRL 5491</strain>
    </source>
</reference>
<dbReference type="GO" id="GO:0003677">
    <property type="term" value="F:DNA binding"/>
    <property type="evidence" value="ECO:0007669"/>
    <property type="project" value="InterPro"/>
</dbReference>
<evidence type="ECO:0000313" key="2">
    <source>
        <dbReference type="EMBL" id="RLV77202.1"/>
    </source>
</evidence>
<gene>
    <name evidence="2" type="ORF">D3C57_102495</name>
</gene>
<dbReference type="SUPFAM" id="SSF47413">
    <property type="entry name" value="lambda repressor-like DNA-binding domains"/>
    <property type="match status" value="1"/>
</dbReference>
<dbReference type="InterPro" id="IPR041413">
    <property type="entry name" value="MLTR_LBD"/>
</dbReference>
<dbReference type="InterPro" id="IPR001387">
    <property type="entry name" value="Cro/C1-type_HTH"/>
</dbReference>
<evidence type="ECO:0000313" key="3">
    <source>
        <dbReference type="Proteomes" id="UP000281594"/>
    </source>
</evidence>
<protein>
    <recommendedName>
        <fullName evidence="1">HTH cro/C1-type domain-containing protein</fullName>
    </recommendedName>
</protein>
<proteinExistence type="predicted"/>
<sequence length="316" mass="34879">MHLMKRPLDAVHGPIASADPGWRPTPGTQVTDRIQLGDFLRRRRESLRPEDLGLAPGTRRRTPGLRRDEVAAMASMSTAYYESLEQARGPQPSVAILGSIATALRLTPDERRHLYLLAGHAPPMPAEPPDYVDPGLSYTLDAVAATTPALISDDLSNVLAQNRLNVALFGTFADRPGHEKNLTWHWFTSAHWRSVLRSASPQEEVATSLLYVADLRATVTQRGHDPAAAALVSDLRAASAEFAEMWDQHRVSTLHCSTKSVFHERVGRLDLDCVVLASPLSRQRLLLLQPVRGTETTDRLSRLQLSISGERSTRVI</sequence>
<dbReference type="Pfam" id="PF17765">
    <property type="entry name" value="MLTR_LBD"/>
    <property type="match status" value="1"/>
</dbReference>
<dbReference type="Gene3D" id="1.10.260.40">
    <property type="entry name" value="lambda repressor-like DNA-binding domains"/>
    <property type="match status" value="1"/>
</dbReference>
<dbReference type="Proteomes" id="UP000281594">
    <property type="component" value="Unassembled WGS sequence"/>
</dbReference>
<dbReference type="AlphaFoldDB" id="A0A3L8RDZ5"/>
<organism evidence="2 3">
    <name type="scientific">Streptomyces rapamycinicus (strain ATCC 29253 / DSM 41530 / NRRL 5491 / AYB-994)</name>
    <name type="common">Streptomyces hygroscopicus (strain ATCC 29253)</name>
    <dbReference type="NCBI Taxonomy" id="1343740"/>
    <lineage>
        <taxon>Bacteria</taxon>
        <taxon>Bacillati</taxon>
        <taxon>Actinomycetota</taxon>
        <taxon>Actinomycetes</taxon>
        <taxon>Kitasatosporales</taxon>
        <taxon>Streptomycetaceae</taxon>
        <taxon>Streptomyces</taxon>
        <taxon>Streptomyces violaceusniger group</taxon>
    </lineage>
</organism>
<dbReference type="PROSITE" id="PS50943">
    <property type="entry name" value="HTH_CROC1"/>
    <property type="match status" value="1"/>
</dbReference>
<name>A0A3L8RDZ5_STRRN</name>
<evidence type="ECO:0000259" key="1">
    <source>
        <dbReference type="PROSITE" id="PS50943"/>
    </source>
</evidence>
<dbReference type="Pfam" id="PF13560">
    <property type="entry name" value="HTH_31"/>
    <property type="match status" value="1"/>
</dbReference>
<dbReference type="EMBL" id="QYCY01000001">
    <property type="protein sequence ID" value="RLV77202.1"/>
    <property type="molecule type" value="Genomic_DNA"/>
</dbReference>
<dbReference type="STRING" id="1343740.M271_41185"/>
<dbReference type="PANTHER" id="PTHR35010:SF2">
    <property type="entry name" value="BLL4672 PROTEIN"/>
    <property type="match status" value="1"/>
</dbReference>
<accession>A0A3L8RDZ5</accession>
<dbReference type="PANTHER" id="PTHR35010">
    <property type="entry name" value="BLL4672 PROTEIN-RELATED"/>
    <property type="match status" value="1"/>
</dbReference>
<comment type="caution">
    <text evidence="2">The sequence shown here is derived from an EMBL/GenBank/DDBJ whole genome shotgun (WGS) entry which is preliminary data.</text>
</comment>
<dbReference type="InterPro" id="IPR010982">
    <property type="entry name" value="Lambda_DNA-bd_dom_sf"/>
</dbReference>